<feature type="region of interest" description="Disordered" evidence="5">
    <location>
        <begin position="369"/>
        <end position="388"/>
    </location>
</feature>
<feature type="compositionally biased region" description="Polar residues" evidence="5">
    <location>
        <begin position="556"/>
        <end position="575"/>
    </location>
</feature>
<comment type="subcellular location">
    <subcellularLocation>
        <location evidence="1">Membrane</location>
        <topology evidence="1">Multi-pass membrane protein</topology>
    </subcellularLocation>
</comment>
<keyword evidence="3 6" id="KW-1133">Transmembrane helix</keyword>
<evidence type="ECO:0000256" key="3">
    <source>
        <dbReference type="ARBA" id="ARBA00022989"/>
    </source>
</evidence>
<dbReference type="Pfam" id="PF07690">
    <property type="entry name" value="MFS_1"/>
    <property type="match status" value="1"/>
</dbReference>
<feature type="transmembrane region" description="Helical" evidence="6">
    <location>
        <begin position="448"/>
        <end position="469"/>
    </location>
</feature>
<feature type="transmembrane region" description="Helical" evidence="6">
    <location>
        <begin position="490"/>
        <end position="508"/>
    </location>
</feature>
<evidence type="ECO:0000256" key="6">
    <source>
        <dbReference type="SAM" id="Phobius"/>
    </source>
</evidence>
<feature type="transmembrane region" description="Helical" evidence="6">
    <location>
        <begin position="130"/>
        <end position="152"/>
    </location>
</feature>
<evidence type="ECO:0000313" key="7">
    <source>
        <dbReference type="EMBL" id="KAK3368466.1"/>
    </source>
</evidence>
<dbReference type="SUPFAM" id="SSF103473">
    <property type="entry name" value="MFS general substrate transporter"/>
    <property type="match status" value="2"/>
</dbReference>
<evidence type="ECO:0000256" key="1">
    <source>
        <dbReference type="ARBA" id="ARBA00004141"/>
    </source>
</evidence>
<comment type="caution">
    <text evidence="7">The sequence shown here is derived from an EMBL/GenBank/DDBJ whole genome shotgun (WGS) entry which is preliminary data.</text>
</comment>
<reference evidence="7" key="1">
    <citation type="journal article" date="2023" name="Mol. Phylogenet. Evol.">
        <title>Genome-scale phylogeny and comparative genomics of the fungal order Sordariales.</title>
        <authorList>
            <person name="Hensen N."/>
            <person name="Bonometti L."/>
            <person name="Westerberg I."/>
            <person name="Brannstrom I.O."/>
            <person name="Guillou S."/>
            <person name="Cros-Aarteil S."/>
            <person name="Calhoun S."/>
            <person name="Haridas S."/>
            <person name="Kuo A."/>
            <person name="Mondo S."/>
            <person name="Pangilinan J."/>
            <person name="Riley R."/>
            <person name="LaButti K."/>
            <person name="Andreopoulos B."/>
            <person name="Lipzen A."/>
            <person name="Chen C."/>
            <person name="Yan M."/>
            <person name="Daum C."/>
            <person name="Ng V."/>
            <person name="Clum A."/>
            <person name="Steindorff A."/>
            <person name="Ohm R.A."/>
            <person name="Martin F."/>
            <person name="Silar P."/>
            <person name="Natvig D.O."/>
            <person name="Lalanne C."/>
            <person name="Gautier V."/>
            <person name="Ament-Velasquez S.L."/>
            <person name="Kruys A."/>
            <person name="Hutchinson M.I."/>
            <person name="Powell A.J."/>
            <person name="Barry K."/>
            <person name="Miller A.N."/>
            <person name="Grigoriev I.V."/>
            <person name="Debuchy R."/>
            <person name="Gladieux P."/>
            <person name="Hiltunen Thoren M."/>
            <person name="Johannesson H."/>
        </authorList>
    </citation>
    <scope>NUCLEOTIDE SEQUENCE</scope>
    <source>
        <strain evidence="7">CBS 232.78</strain>
    </source>
</reference>
<feature type="transmembrane region" description="Helical" evidence="6">
    <location>
        <begin position="293"/>
        <end position="318"/>
    </location>
</feature>
<accession>A0AAE0K1S7</accession>
<dbReference type="EMBL" id="JAULSW010000010">
    <property type="protein sequence ID" value="KAK3368466.1"/>
    <property type="molecule type" value="Genomic_DNA"/>
</dbReference>
<proteinExistence type="predicted"/>
<evidence type="ECO:0000256" key="5">
    <source>
        <dbReference type="SAM" id="MobiDB-lite"/>
    </source>
</evidence>
<feature type="transmembrane region" description="Helical" evidence="6">
    <location>
        <begin position="44"/>
        <end position="67"/>
    </location>
</feature>
<feature type="transmembrane region" description="Helical" evidence="6">
    <location>
        <begin position="514"/>
        <end position="534"/>
    </location>
</feature>
<feature type="transmembrane region" description="Helical" evidence="6">
    <location>
        <begin position="230"/>
        <end position="249"/>
    </location>
</feature>
<dbReference type="Gene3D" id="1.20.1250.20">
    <property type="entry name" value="MFS general substrate transporter like domains"/>
    <property type="match status" value="2"/>
</dbReference>
<dbReference type="InterPro" id="IPR036259">
    <property type="entry name" value="MFS_trans_sf"/>
</dbReference>
<keyword evidence="4 6" id="KW-0472">Membrane</keyword>
<feature type="transmembrane region" description="Helical" evidence="6">
    <location>
        <begin position="330"/>
        <end position="352"/>
    </location>
</feature>
<dbReference type="Proteomes" id="UP001285441">
    <property type="component" value="Unassembled WGS sequence"/>
</dbReference>
<organism evidence="7 8">
    <name type="scientific">Podospora didyma</name>
    <dbReference type="NCBI Taxonomy" id="330526"/>
    <lineage>
        <taxon>Eukaryota</taxon>
        <taxon>Fungi</taxon>
        <taxon>Dikarya</taxon>
        <taxon>Ascomycota</taxon>
        <taxon>Pezizomycotina</taxon>
        <taxon>Sordariomycetes</taxon>
        <taxon>Sordariomycetidae</taxon>
        <taxon>Sordariales</taxon>
        <taxon>Podosporaceae</taxon>
        <taxon>Podospora</taxon>
    </lineage>
</organism>
<keyword evidence="2 6" id="KW-0812">Transmembrane</keyword>
<feature type="transmembrane region" description="Helical" evidence="6">
    <location>
        <begin position="196"/>
        <end position="218"/>
    </location>
</feature>
<feature type="region of interest" description="Disordered" evidence="5">
    <location>
        <begin position="544"/>
        <end position="575"/>
    </location>
</feature>
<dbReference type="AlphaFoldDB" id="A0AAE0K1S7"/>
<evidence type="ECO:0000313" key="8">
    <source>
        <dbReference type="Proteomes" id="UP001285441"/>
    </source>
</evidence>
<keyword evidence="8" id="KW-1185">Reference proteome</keyword>
<dbReference type="PANTHER" id="PTHR23507:SF13">
    <property type="entry name" value="MFS GENERAL SUBSTRATE TRANSPORTER"/>
    <property type="match status" value="1"/>
</dbReference>
<reference evidence="7" key="2">
    <citation type="submission" date="2023-06" db="EMBL/GenBank/DDBJ databases">
        <authorList>
            <consortium name="Lawrence Berkeley National Laboratory"/>
            <person name="Haridas S."/>
            <person name="Hensen N."/>
            <person name="Bonometti L."/>
            <person name="Westerberg I."/>
            <person name="Brannstrom I.O."/>
            <person name="Guillou S."/>
            <person name="Cros-Aarteil S."/>
            <person name="Calhoun S."/>
            <person name="Kuo A."/>
            <person name="Mondo S."/>
            <person name="Pangilinan J."/>
            <person name="Riley R."/>
            <person name="LaButti K."/>
            <person name="Andreopoulos B."/>
            <person name="Lipzen A."/>
            <person name="Chen C."/>
            <person name="Yanf M."/>
            <person name="Daum C."/>
            <person name="Ng V."/>
            <person name="Clum A."/>
            <person name="Steindorff A."/>
            <person name="Ohm R."/>
            <person name="Martin F."/>
            <person name="Silar P."/>
            <person name="Natvig D."/>
            <person name="Lalanne C."/>
            <person name="Gautier V."/>
            <person name="Ament-velasquez S.L."/>
            <person name="Kruys A."/>
            <person name="Hutchinson M.I."/>
            <person name="Powell A.J."/>
            <person name="Barry K."/>
            <person name="Miller A.N."/>
            <person name="Grigoriev I.V."/>
            <person name="Debuchy R."/>
            <person name="Gladieux P."/>
            <person name="Thoren M.H."/>
            <person name="Johannesson H."/>
        </authorList>
    </citation>
    <scope>NUCLEOTIDE SEQUENCE</scope>
    <source>
        <strain evidence="7">CBS 232.78</strain>
    </source>
</reference>
<protein>
    <submittedName>
        <fullName evidence="7">Major facilitator superfamily domain-containing protein</fullName>
    </submittedName>
</protein>
<feature type="transmembrane region" description="Helical" evidence="6">
    <location>
        <begin position="101"/>
        <end position="123"/>
    </location>
</feature>
<name>A0AAE0K1S7_9PEZI</name>
<dbReference type="InterPro" id="IPR011701">
    <property type="entry name" value="MFS"/>
</dbReference>
<dbReference type="PANTHER" id="PTHR23507">
    <property type="entry name" value="ZGC:174356"/>
    <property type="match status" value="1"/>
</dbReference>
<gene>
    <name evidence="7" type="ORF">B0H63DRAFT_488507</name>
</gene>
<evidence type="ECO:0000256" key="4">
    <source>
        <dbReference type="ARBA" id="ARBA00023136"/>
    </source>
</evidence>
<dbReference type="GO" id="GO:0022857">
    <property type="term" value="F:transmembrane transporter activity"/>
    <property type="evidence" value="ECO:0007669"/>
    <property type="project" value="InterPro"/>
</dbReference>
<feature type="transmembrane region" description="Helical" evidence="6">
    <location>
        <begin position="158"/>
        <end position="184"/>
    </location>
</feature>
<evidence type="ECO:0000256" key="2">
    <source>
        <dbReference type="ARBA" id="ARBA00022692"/>
    </source>
</evidence>
<dbReference type="GO" id="GO:0016020">
    <property type="term" value="C:membrane"/>
    <property type="evidence" value="ECO:0007669"/>
    <property type="project" value="UniProtKB-SubCell"/>
</dbReference>
<sequence>MTGNETTPLIARVADDNIDANGNNDQKKGLASWFYRIFDVENRILFAGLIITLSFSFTQVPLFYAVYLMECDDYYTKHPPYQGSGDRCSVDEINSGTATQFSILAMSSTFCGTLNLFLAGWTVKKVGPRLALLAQIFVPAIRVACQIVAVAAGGRAGIVIFQATQIVTIFGGPVGYILIINIIVGEVVKPARRTIVFGLLQGCFMLGSGTGLLTGGKIGGIWGVRRPFDVAFVAFLISTVYARFAMPYISPASMGDGAKPQVKGIAGFFAPLKVISSQRITLRSGVTRKHLGVLFLCLGVFIGVLATDYTALLIQLYATTYYHFDQNDSGWLMSEFSFMRAFFLLFVFPRVISTGRKWHLSRHPNKLKAAKQSKSQAQQEEDAAAEFPTHPEQLDAPVATQAGEEPISAEPLEGKEDTAFDLFFLRSSLVLDGLLTMCVAFTTQKWHIYLAAGALPFASGTAPAAKGVLTAMVSSSQRADALNALTLIENIGRLLTMGLFGFIFAALSEAHKPHLTFFCNAAIALIASGVLLFCTFPPEGSRLVEDVDQNGDEGQAVTNGTQQGYGSTANEDPEH</sequence>